<dbReference type="EMBL" id="CAEZUV010000132">
    <property type="protein sequence ID" value="CAB4617979.1"/>
    <property type="molecule type" value="Genomic_DNA"/>
</dbReference>
<name>A0A6J6I2B2_9ZZZZ</name>
<gene>
    <name evidence="2" type="ORF">UFOPK1856_00823</name>
</gene>
<organism evidence="2">
    <name type="scientific">freshwater metagenome</name>
    <dbReference type="NCBI Taxonomy" id="449393"/>
    <lineage>
        <taxon>unclassified sequences</taxon>
        <taxon>metagenomes</taxon>
        <taxon>ecological metagenomes</taxon>
    </lineage>
</organism>
<feature type="region of interest" description="Disordered" evidence="1">
    <location>
        <begin position="110"/>
        <end position="133"/>
    </location>
</feature>
<protein>
    <submittedName>
        <fullName evidence="2">Unannotated protein</fullName>
    </submittedName>
</protein>
<evidence type="ECO:0000256" key="1">
    <source>
        <dbReference type="SAM" id="MobiDB-lite"/>
    </source>
</evidence>
<proteinExistence type="predicted"/>
<sequence>MMSNAILRGVPQTAADGCRLLRSENASTRCFDSVSAPVTSVARCMTLARCRTNGDSGTFVDEQNGSSASATERTAYSCSSRSFDERARDAASAKSFASSPVFGIVPAKTRDVTIPRERRRRSSGVAPTRPSTANVHVDGYSDASLARMGRASISALVVARRSLARTTLSTFVVSIRVIACATRSFHAAVLILPSPKVKAPCEIFSRFSGRSGCAISPIHVIQDCSPFCPTTTLGITSTDS</sequence>
<reference evidence="2" key="1">
    <citation type="submission" date="2020-05" db="EMBL/GenBank/DDBJ databases">
        <authorList>
            <person name="Chiriac C."/>
            <person name="Salcher M."/>
            <person name="Ghai R."/>
            <person name="Kavagutti S V."/>
        </authorList>
    </citation>
    <scope>NUCLEOTIDE SEQUENCE</scope>
</reference>
<dbReference type="AlphaFoldDB" id="A0A6J6I2B2"/>
<evidence type="ECO:0000313" key="2">
    <source>
        <dbReference type="EMBL" id="CAB4617979.1"/>
    </source>
</evidence>
<accession>A0A6J6I2B2</accession>